<dbReference type="AlphaFoldDB" id="A0AAD4WDZ0"/>
<keyword evidence="2" id="KW-1185">Reference proteome</keyword>
<reference evidence="1 2" key="1">
    <citation type="journal article" date="2022" name="G3 (Bethesda)">
        <title>Whole-genome sequence and methylome profiling of the almond [Prunus dulcis (Mill.) D.A. Webb] cultivar 'Nonpareil'.</title>
        <authorList>
            <person name="D'Amico-Willman K.M."/>
            <person name="Ouma W.Z."/>
            <person name="Meulia T."/>
            <person name="Sideli G.M."/>
            <person name="Gradziel T.M."/>
            <person name="Fresnedo-Ramirez J."/>
        </authorList>
    </citation>
    <scope>NUCLEOTIDE SEQUENCE [LARGE SCALE GENOMIC DNA]</scope>
    <source>
        <strain evidence="1">Clone GOH B32 T37-40</strain>
    </source>
</reference>
<name>A0AAD4WDZ0_PRUDU</name>
<evidence type="ECO:0000313" key="2">
    <source>
        <dbReference type="Proteomes" id="UP001054821"/>
    </source>
</evidence>
<organism evidence="1 2">
    <name type="scientific">Prunus dulcis</name>
    <name type="common">Almond</name>
    <name type="synonym">Amygdalus dulcis</name>
    <dbReference type="NCBI Taxonomy" id="3755"/>
    <lineage>
        <taxon>Eukaryota</taxon>
        <taxon>Viridiplantae</taxon>
        <taxon>Streptophyta</taxon>
        <taxon>Embryophyta</taxon>
        <taxon>Tracheophyta</taxon>
        <taxon>Spermatophyta</taxon>
        <taxon>Magnoliopsida</taxon>
        <taxon>eudicotyledons</taxon>
        <taxon>Gunneridae</taxon>
        <taxon>Pentapetalae</taxon>
        <taxon>rosids</taxon>
        <taxon>fabids</taxon>
        <taxon>Rosales</taxon>
        <taxon>Rosaceae</taxon>
        <taxon>Amygdaloideae</taxon>
        <taxon>Amygdaleae</taxon>
        <taxon>Prunus</taxon>
    </lineage>
</organism>
<dbReference type="Proteomes" id="UP001054821">
    <property type="component" value="Chromosome 2"/>
</dbReference>
<comment type="caution">
    <text evidence="1">The sequence shown here is derived from an EMBL/GenBank/DDBJ whole genome shotgun (WGS) entry which is preliminary data.</text>
</comment>
<proteinExistence type="predicted"/>
<accession>A0AAD4WDZ0</accession>
<gene>
    <name evidence="1" type="ORF">L3X38_009605</name>
</gene>
<evidence type="ECO:0000313" key="1">
    <source>
        <dbReference type="EMBL" id="KAI5341730.1"/>
    </source>
</evidence>
<sequence>MEEIQYSAVAFCSSACKVKRILKQAKWMSRSPQQARVLLVLKSNPSTCYSSQRRFKIRVGLLISLRVQFLLQQLLPSFCDDETKPATTSLLLSSIHSYDFSFSLSSGSLWLAFSQPPCGRTSQPIQHETSLQSMVFQLAAHPPFPASDKGWGKEVGQVQS</sequence>
<dbReference type="EMBL" id="JAJFAZ020000002">
    <property type="protein sequence ID" value="KAI5341730.1"/>
    <property type="molecule type" value="Genomic_DNA"/>
</dbReference>
<protein>
    <submittedName>
        <fullName evidence="1">Uncharacterized protein</fullName>
    </submittedName>
</protein>